<feature type="compositionally biased region" description="Low complexity" evidence="16">
    <location>
        <begin position="433"/>
        <end position="455"/>
    </location>
</feature>
<keyword evidence="8 17" id="KW-1133">Transmembrane helix</keyword>
<dbReference type="InterPro" id="IPR000276">
    <property type="entry name" value="GPCR_Rhodpsn"/>
</dbReference>
<dbReference type="Pfam" id="PF16489">
    <property type="entry name" value="GAIN"/>
    <property type="match status" value="1"/>
</dbReference>
<evidence type="ECO:0000259" key="21">
    <source>
        <dbReference type="PROSITE" id="PS50262"/>
    </source>
</evidence>
<dbReference type="InterPro" id="IPR000832">
    <property type="entry name" value="GPCR_2_secretin-like"/>
</dbReference>
<feature type="region of interest" description="Disordered" evidence="16">
    <location>
        <begin position="398"/>
        <end position="491"/>
    </location>
</feature>
<feature type="domain" description="GAIN-B" evidence="18">
    <location>
        <begin position="717"/>
        <end position="886"/>
    </location>
</feature>
<dbReference type="Gene3D" id="1.20.1070.10">
    <property type="entry name" value="Rhodopsin 7-helix transmembrane proteins"/>
    <property type="match status" value="2"/>
</dbReference>
<dbReference type="Pfam" id="PF00001">
    <property type="entry name" value="7tm_1"/>
    <property type="match status" value="1"/>
</dbReference>
<evidence type="ECO:0008006" key="24">
    <source>
        <dbReference type="Google" id="ProtNLM"/>
    </source>
</evidence>
<feature type="transmembrane region" description="Helical" evidence="17">
    <location>
        <begin position="1334"/>
        <end position="1355"/>
    </location>
</feature>
<comment type="similarity">
    <text evidence="3">Belongs to the G-protein coupled receptor 2 family. LN-TM7 subfamily.</text>
</comment>
<evidence type="ECO:0000256" key="3">
    <source>
        <dbReference type="ARBA" id="ARBA00010933"/>
    </source>
</evidence>
<feature type="transmembrane region" description="Helical" evidence="17">
    <location>
        <begin position="1102"/>
        <end position="1125"/>
    </location>
</feature>
<evidence type="ECO:0000256" key="17">
    <source>
        <dbReference type="SAM" id="Phobius"/>
    </source>
</evidence>
<feature type="transmembrane region" description="Helical" evidence="17">
    <location>
        <begin position="84"/>
        <end position="108"/>
    </location>
</feature>
<sequence>MNFTIPQNDTLMLNYNILPGNDSNETHKNFSGKPEDYIPYSERPETYFVPVLFFLIFIVGVLGNGTLVVIFLRHRTMRNVPNTYILSLALADLLVIVTSVPFTSIIYTVESWPWGELICKVSETAKDISIGVSVFTLTALSADRFFAIVDPLKKFHTTSGGRKATRITLCIAISIWILAILCAVPAAVGSHLKDIEGQFVVCYPFPTHWLNNKYPQVMVLLRFLILYVIPLTIIAVFYLNMANHLIVSTKNVPGEAQGTQRQGDGAMAWHGKVRPGLLLLLFSFVVISEAMAKSIEVYRYETAYACEGKTLKIECKEGELIKLIRANYGRFSITICNDHGNTDWSVNCMSPKSLRVLHGRCTHYQNCSIPASTSMFGDPCPGTHKYLEAHYQCLPATTTTTTSRPSPPWLITSQPPMWNTVKPSARPPPAPPKVSATPPTRLVTTVTSSTTTSTSPQPPPAPPSDPEKDDEQEQEELPDKNYHEPIKPIPDEITTLPYTTVTPKRVTSDSTYPNTFNPAPSILPSWTKDSETNRCSPKTFRSIFWNWTKVNSTDIQPCPGGTTGFAKWRCVEVNSVPTWYPATPDLSQCRSVWLTSLEQRIMAGRDPLVSITNDLAQVTSSKTLYGGDMMITTKIIQKMAQKMSQDIQTFPDTRQREAIVTEMLSDVVKTGSNLLDSSQHPSWRDLSYKEQMRVATSLLIGLEENAFLLADTVMRKKTVDQIVKNIMLSVRVLETKSVTTEVFPSDNKWSASNDSIELSQGALQENSDGGLVRLVFVAFDRLEEILQWQPDSSETNKNVTRMLNSKVISASLGKGRHIQLREPVRLTLRHLQTENVSNPSCVFWDYTSSAWLEEGCRVESTNRSHTVCLCDHLTNFAILMDVHAIQLPIPHQIALKIITLVGCIISIICLILAIITFQLFRGLKSDRTTIHCNLCICLLIAELIFLIGIGQTENKIVCGVIAGFLQYFFLCAFIWMFFEGFQLYVMLIEVFEAEKSRVKWYYFFAYGLPLVIVLVSAAIYPQGYGTEQHCWLKTNNYFIYSFVGPVIVVLFLNLIFLGMAVVMMCRHASASVSIKNKEHSRLASTSGKEENALQTKFQAHLAWLKGAIVLVFLLGLTWTFGFLYLNQESVAMAYLFAFLNCLQGFFIFLFHCVQNEKVRKEYRKFIRRHSWLPKCLRCSKPSGGAGSSSGSSGLNKERRTSIYAGSNGNPSGTNSHSTDNSVLSPHATSVGTNNIVISNNLNNVRPTALVQVLTRTDLNNASTTTTNHNRLHNVSQQVKFSDDTTNLGISSSYVSHDRLCSRVVRLSDVDCGSCFSLSSNEHELFELLTNSRVVLWWCVHCAPPLGMCLVFFGLLQREWNSRSCTNVNRIGRTPVPTSTSGTTAATLCRPTRDGTQTPPPVLEPPNTSTLPYIRNFYKNSTITPNLPKSASTWGPLHKPLHWKNISFKSYSRDSGHGGSEQEDSPRSHTIVADTRLNNAKDARRQAYVSSDCNQAIMENNIQLNFPDYNRRHDTIPHPKHLPLPQSLQPHGTRKKNGNFSKPGNHWPHHTYTEIYDGRSPRGLAPEDDPVYEEIERNEIQVSDMSDEDGKRQSDMSRQSSRSYGDHRPLIPYSPGTDRSILEAVKKEHNRYPQDVDGYRMRPNMYRGDTVRSLAAVLDGETVVCHLEPPEMYPRDPYTSRTLVLPQYSES</sequence>
<keyword evidence="4" id="KW-1003">Cell membrane</keyword>
<evidence type="ECO:0000256" key="15">
    <source>
        <dbReference type="RuleBase" id="RU000688"/>
    </source>
</evidence>
<keyword evidence="6" id="KW-0732">Signal</keyword>
<dbReference type="InterPro" id="IPR032471">
    <property type="entry name" value="AGRL2-4_GAIN_subdom_A"/>
</dbReference>
<feature type="transmembrane region" description="Helical" evidence="17">
    <location>
        <begin position="167"/>
        <end position="188"/>
    </location>
</feature>
<keyword evidence="5 15" id="KW-0812">Transmembrane</keyword>
<dbReference type="SMART" id="SM00303">
    <property type="entry name" value="GPS"/>
    <property type="match status" value="1"/>
</dbReference>
<feature type="transmembrane region" description="Helical" evidence="17">
    <location>
        <begin position="932"/>
        <end position="952"/>
    </location>
</feature>
<evidence type="ECO:0000256" key="14">
    <source>
        <dbReference type="ARBA" id="ARBA00023224"/>
    </source>
</evidence>
<evidence type="ECO:0000256" key="8">
    <source>
        <dbReference type="ARBA" id="ARBA00022989"/>
    </source>
</evidence>
<dbReference type="PROSITE" id="PS00237">
    <property type="entry name" value="G_PROTEIN_RECEP_F1_1"/>
    <property type="match status" value="1"/>
</dbReference>
<evidence type="ECO:0000256" key="6">
    <source>
        <dbReference type="ARBA" id="ARBA00022729"/>
    </source>
</evidence>
<feature type="transmembrane region" description="Helical" evidence="17">
    <location>
        <begin position="1039"/>
        <end position="1065"/>
    </location>
</feature>
<feature type="compositionally biased region" description="Acidic residues" evidence="16">
    <location>
        <begin position="467"/>
        <end position="476"/>
    </location>
</feature>
<evidence type="ECO:0000256" key="5">
    <source>
        <dbReference type="ARBA" id="ARBA00022692"/>
    </source>
</evidence>
<dbReference type="Pfam" id="PF00002">
    <property type="entry name" value="7tm_2"/>
    <property type="match status" value="1"/>
</dbReference>
<evidence type="ECO:0000259" key="18">
    <source>
        <dbReference type="PROSITE" id="PS50221"/>
    </source>
</evidence>
<dbReference type="InterPro" id="IPR043159">
    <property type="entry name" value="Lectin_gal-bd_sf"/>
</dbReference>
<feature type="transmembrane region" description="Helical" evidence="17">
    <location>
        <begin position="47"/>
        <end position="72"/>
    </location>
</feature>
<evidence type="ECO:0000256" key="2">
    <source>
        <dbReference type="ARBA" id="ARBA00010663"/>
    </source>
</evidence>
<comment type="caution">
    <text evidence="22">The sequence shown here is derived from an EMBL/GenBank/DDBJ whole genome shotgun (WGS) entry which is preliminary data.</text>
</comment>
<evidence type="ECO:0000313" key="23">
    <source>
        <dbReference type="Proteomes" id="UP001168821"/>
    </source>
</evidence>
<dbReference type="PROSITE" id="PS00650">
    <property type="entry name" value="G_PROTEIN_RECEP_F2_2"/>
    <property type="match status" value="1"/>
</dbReference>
<feature type="compositionally biased region" description="Polar residues" evidence="16">
    <location>
        <begin position="1375"/>
        <end position="1385"/>
    </location>
</feature>
<dbReference type="InterPro" id="IPR048072">
    <property type="entry name" value="7tmB2_latrophilin-like"/>
</dbReference>
<evidence type="ECO:0000256" key="11">
    <source>
        <dbReference type="ARBA" id="ARBA00023157"/>
    </source>
</evidence>
<feature type="compositionally biased region" description="Basic and acidic residues" evidence="16">
    <location>
        <begin position="477"/>
        <end position="490"/>
    </location>
</feature>
<evidence type="ECO:0000259" key="19">
    <source>
        <dbReference type="PROSITE" id="PS50228"/>
    </source>
</evidence>
<dbReference type="Gene3D" id="4.10.1240.10">
    <property type="entry name" value="GPCR, family 2, extracellular hormone receptor domain"/>
    <property type="match status" value="1"/>
</dbReference>
<dbReference type="InterPro" id="IPR017452">
    <property type="entry name" value="GPCR_Rhodpsn_7TM"/>
</dbReference>
<dbReference type="GO" id="GO:0004930">
    <property type="term" value="F:G protein-coupled receptor activity"/>
    <property type="evidence" value="ECO:0007669"/>
    <property type="project" value="UniProtKB-KW"/>
</dbReference>
<name>A0AA38HKB7_9CUCU</name>
<feature type="region of interest" description="Disordered" evidence="16">
    <location>
        <begin position="1375"/>
        <end position="1405"/>
    </location>
</feature>
<dbReference type="FunFam" id="2.60.120.740:FF:000001">
    <property type="entry name" value="Adhesion G protein-coupled receptor L2"/>
    <property type="match status" value="1"/>
</dbReference>
<keyword evidence="13" id="KW-0325">Glycoprotein</keyword>
<feature type="domain" description="G-protein coupled receptors family 2 profile 2" evidence="20">
    <location>
        <begin position="895"/>
        <end position="1155"/>
    </location>
</feature>
<dbReference type="Pfam" id="PF02140">
    <property type="entry name" value="SUEL_Lectin"/>
    <property type="match status" value="1"/>
</dbReference>
<evidence type="ECO:0000256" key="4">
    <source>
        <dbReference type="ARBA" id="ARBA00022475"/>
    </source>
</evidence>
<gene>
    <name evidence="22" type="ORF">Zmor_002880</name>
</gene>
<keyword evidence="12 15" id="KW-0675">Receptor</keyword>
<dbReference type="InterPro" id="IPR000922">
    <property type="entry name" value="Lectin_gal-bd_dom"/>
</dbReference>
<keyword evidence="9 15" id="KW-0297">G-protein coupled receptor</keyword>
<dbReference type="GO" id="GO:0030246">
    <property type="term" value="F:carbohydrate binding"/>
    <property type="evidence" value="ECO:0007669"/>
    <property type="project" value="UniProtKB-KW"/>
</dbReference>
<evidence type="ECO:0000256" key="1">
    <source>
        <dbReference type="ARBA" id="ARBA00004651"/>
    </source>
</evidence>
<dbReference type="Gene3D" id="2.60.220.50">
    <property type="match status" value="1"/>
</dbReference>
<dbReference type="Gene3D" id="2.60.120.740">
    <property type="match status" value="1"/>
</dbReference>
<dbReference type="GO" id="GO:0005886">
    <property type="term" value="C:plasma membrane"/>
    <property type="evidence" value="ECO:0007669"/>
    <property type="project" value="UniProtKB-SubCell"/>
</dbReference>
<accession>A0AA38HKB7</accession>
<dbReference type="SUPFAM" id="SSF81321">
    <property type="entry name" value="Family A G protein-coupled receptor-like"/>
    <property type="match status" value="2"/>
</dbReference>
<keyword evidence="10 17" id="KW-0472">Membrane</keyword>
<dbReference type="Gene3D" id="1.25.40.610">
    <property type="match status" value="1"/>
</dbReference>
<dbReference type="CDD" id="cd22830">
    <property type="entry name" value="Gal_Rha_Lectin_dCirl"/>
    <property type="match status" value="1"/>
</dbReference>
<feature type="region of interest" description="Disordered" evidence="16">
    <location>
        <begin position="1514"/>
        <end position="1617"/>
    </location>
</feature>
<feature type="domain" description="SUEL-type lectin" evidence="19">
    <location>
        <begin position="305"/>
        <end position="394"/>
    </location>
</feature>
<evidence type="ECO:0000256" key="7">
    <source>
        <dbReference type="ARBA" id="ARBA00022734"/>
    </source>
</evidence>
<keyword evidence="7" id="KW-0430">Lectin</keyword>
<feature type="transmembrane region" description="Helical" evidence="17">
    <location>
        <begin position="128"/>
        <end position="146"/>
    </location>
</feature>
<dbReference type="InterPro" id="IPR017983">
    <property type="entry name" value="GPCR_2_secretin-like_CS"/>
</dbReference>
<feature type="region of interest" description="Disordered" evidence="16">
    <location>
        <begin position="1201"/>
        <end position="1224"/>
    </location>
</feature>
<dbReference type="PANTHER" id="PTHR12011:SF347">
    <property type="entry name" value="FI21270P1-RELATED"/>
    <property type="match status" value="1"/>
</dbReference>
<evidence type="ECO:0000256" key="13">
    <source>
        <dbReference type="ARBA" id="ARBA00023180"/>
    </source>
</evidence>
<dbReference type="InterPro" id="IPR017981">
    <property type="entry name" value="GPCR_2-like_7TM"/>
</dbReference>
<dbReference type="PANTHER" id="PTHR12011">
    <property type="entry name" value="ADHESION G-PROTEIN COUPLED RECEPTOR"/>
    <property type="match status" value="1"/>
</dbReference>
<feature type="domain" description="G-protein coupled receptors family 1 profile" evidence="21">
    <location>
        <begin position="63"/>
        <end position="286"/>
    </location>
</feature>
<dbReference type="PRINTS" id="PR00237">
    <property type="entry name" value="GPCRRHODOPSN"/>
</dbReference>
<proteinExistence type="inferred from homology"/>
<feature type="transmembrane region" description="Helical" evidence="17">
    <location>
        <begin position="964"/>
        <end position="988"/>
    </location>
</feature>
<protein>
    <recommendedName>
        <fullName evidence="24">Latrophilin Cirl</fullName>
    </recommendedName>
</protein>
<dbReference type="PROSITE" id="PS50261">
    <property type="entry name" value="G_PROTEIN_RECEP_F2_4"/>
    <property type="match status" value="1"/>
</dbReference>
<dbReference type="GO" id="GO:0007166">
    <property type="term" value="P:cell surface receptor signaling pathway"/>
    <property type="evidence" value="ECO:0007669"/>
    <property type="project" value="InterPro"/>
</dbReference>
<dbReference type="PROSITE" id="PS50221">
    <property type="entry name" value="GAIN_B"/>
    <property type="match status" value="1"/>
</dbReference>
<evidence type="ECO:0000256" key="10">
    <source>
        <dbReference type="ARBA" id="ARBA00023136"/>
    </source>
</evidence>
<comment type="subcellular location">
    <subcellularLocation>
        <location evidence="1">Cell membrane</location>
        <topology evidence="1">Multi-pass membrane protein</topology>
    </subcellularLocation>
</comment>
<dbReference type="InterPro" id="IPR057244">
    <property type="entry name" value="GAIN_B"/>
</dbReference>
<evidence type="ECO:0000256" key="9">
    <source>
        <dbReference type="ARBA" id="ARBA00023040"/>
    </source>
</evidence>
<feature type="transmembrane region" description="Helical" evidence="17">
    <location>
        <begin position="276"/>
        <end position="292"/>
    </location>
</feature>
<dbReference type="InterPro" id="IPR000203">
    <property type="entry name" value="GPS"/>
</dbReference>
<dbReference type="CDD" id="cd15440">
    <property type="entry name" value="7tmB2_latrophilin-like_invertebrate"/>
    <property type="match status" value="1"/>
</dbReference>
<dbReference type="Pfam" id="PF01825">
    <property type="entry name" value="GPS"/>
    <property type="match status" value="1"/>
</dbReference>
<dbReference type="FunFam" id="1.25.40.610:FF:000006">
    <property type="entry name" value="latrophilin Cirl isoform X2"/>
    <property type="match status" value="1"/>
</dbReference>
<feature type="compositionally biased region" description="Polar residues" evidence="16">
    <location>
        <begin position="1203"/>
        <end position="1224"/>
    </location>
</feature>
<feature type="transmembrane region" description="Helical" evidence="17">
    <location>
        <begin position="1000"/>
        <end position="1019"/>
    </location>
</feature>
<feature type="transmembrane region" description="Helical" evidence="17">
    <location>
        <begin position="897"/>
        <end position="920"/>
    </location>
</feature>
<dbReference type="Proteomes" id="UP001168821">
    <property type="component" value="Unassembled WGS sequence"/>
</dbReference>
<evidence type="ECO:0000256" key="12">
    <source>
        <dbReference type="ARBA" id="ARBA00023170"/>
    </source>
</evidence>
<keyword evidence="11" id="KW-1015">Disulfide bond</keyword>
<dbReference type="FunFam" id="1.20.1070.10:FF:000200">
    <property type="entry name" value="Adhesion G protein-coupled receptor L3"/>
    <property type="match status" value="1"/>
</dbReference>
<organism evidence="22 23">
    <name type="scientific">Zophobas morio</name>
    <dbReference type="NCBI Taxonomy" id="2755281"/>
    <lineage>
        <taxon>Eukaryota</taxon>
        <taxon>Metazoa</taxon>
        <taxon>Ecdysozoa</taxon>
        <taxon>Arthropoda</taxon>
        <taxon>Hexapoda</taxon>
        <taxon>Insecta</taxon>
        <taxon>Pterygota</taxon>
        <taxon>Neoptera</taxon>
        <taxon>Endopterygota</taxon>
        <taxon>Coleoptera</taxon>
        <taxon>Polyphaga</taxon>
        <taxon>Cucujiformia</taxon>
        <taxon>Tenebrionidae</taxon>
        <taxon>Zophobas</taxon>
    </lineage>
</organism>
<reference evidence="22" key="1">
    <citation type="journal article" date="2023" name="G3 (Bethesda)">
        <title>Whole genome assemblies of Zophobas morio and Tenebrio molitor.</title>
        <authorList>
            <person name="Kaur S."/>
            <person name="Stinson S.A."/>
            <person name="diCenzo G.C."/>
        </authorList>
    </citation>
    <scope>NUCLEOTIDE SEQUENCE</scope>
    <source>
        <strain evidence="22">QUZm001</strain>
    </source>
</reference>
<dbReference type="PROSITE" id="PS50228">
    <property type="entry name" value="SUEL_LECTIN"/>
    <property type="match status" value="1"/>
</dbReference>
<dbReference type="EMBL" id="JALNTZ010000010">
    <property type="protein sequence ID" value="KAJ3639525.1"/>
    <property type="molecule type" value="Genomic_DNA"/>
</dbReference>
<dbReference type="PROSITE" id="PS50262">
    <property type="entry name" value="G_PROTEIN_RECEP_F1_2"/>
    <property type="match status" value="1"/>
</dbReference>
<evidence type="ECO:0000259" key="20">
    <source>
        <dbReference type="PROSITE" id="PS50261"/>
    </source>
</evidence>
<dbReference type="InterPro" id="IPR046338">
    <property type="entry name" value="GAIN_dom_sf"/>
</dbReference>
<keyword evidence="14 15" id="KW-0807">Transducer</keyword>
<dbReference type="InterPro" id="IPR036445">
    <property type="entry name" value="GPCR_2_extracell_dom_sf"/>
</dbReference>
<feature type="transmembrane region" description="Helical" evidence="17">
    <location>
        <begin position="1131"/>
        <end position="1153"/>
    </location>
</feature>
<comment type="similarity">
    <text evidence="2 15">Belongs to the G-protein coupled receptor 1 family.</text>
</comment>
<keyword evidence="23" id="KW-1185">Reference proteome</keyword>
<evidence type="ECO:0000313" key="22">
    <source>
        <dbReference type="EMBL" id="KAJ3639525.1"/>
    </source>
</evidence>
<feature type="transmembrane region" description="Helical" evidence="17">
    <location>
        <begin position="219"/>
        <end position="240"/>
    </location>
</feature>
<evidence type="ECO:0000256" key="16">
    <source>
        <dbReference type="SAM" id="MobiDB-lite"/>
    </source>
</evidence>